<gene>
    <name evidence="2" type="ORF">ACFP56_07610</name>
</gene>
<accession>A0ABW1V156</accession>
<feature type="transmembrane region" description="Helical" evidence="1">
    <location>
        <begin position="44"/>
        <end position="65"/>
    </location>
</feature>
<evidence type="ECO:0000256" key="1">
    <source>
        <dbReference type="SAM" id="Phobius"/>
    </source>
</evidence>
<keyword evidence="3" id="KW-1185">Reference proteome</keyword>
<keyword evidence="1" id="KW-0812">Transmembrane</keyword>
<comment type="caution">
    <text evidence="2">The sequence shown here is derived from an EMBL/GenBank/DDBJ whole genome shotgun (WGS) entry which is preliminary data.</text>
</comment>
<feature type="transmembrane region" description="Helical" evidence="1">
    <location>
        <begin position="77"/>
        <end position="100"/>
    </location>
</feature>
<dbReference type="RefSeq" id="WP_379232914.1">
    <property type="nucleotide sequence ID" value="NZ_JBHSTE010000002.1"/>
</dbReference>
<keyword evidence="1" id="KW-1133">Transmembrane helix</keyword>
<sequence length="145" mass="16481">MLYRVWEVALVAVLSCICGINYTIYKWFDYKSLGISRGALLTSLRVWGMVLLIIGILLLISLAVRKFTNVKIIDKQVELAVVVVFVLQLPIVSLWFMALLMQGADAVIGAVIHMVLLLLSMYYYLSSHRPPKRHKDIIDESIEMP</sequence>
<feature type="transmembrane region" description="Helical" evidence="1">
    <location>
        <begin position="106"/>
        <end position="125"/>
    </location>
</feature>
<name>A0ABW1V156_9BACL</name>
<reference evidence="3" key="1">
    <citation type="journal article" date="2019" name="Int. J. Syst. Evol. Microbiol.">
        <title>The Global Catalogue of Microorganisms (GCM) 10K type strain sequencing project: providing services to taxonomists for standard genome sequencing and annotation.</title>
        <authorList>
            <consortium name="The Broad Institute Genomics Platform"/>
            <consortium name="The Broad Institute Genome Sequencing Center for Infectious Disease"/>
            <person name="Wu L."/>
            <person name="Ma J."/>
        </authorList>
    </citation>
    <scope>NUCLEOTIDE SEQUENCE [LARGE SCALE GENOMIC DNA]</scope>
    <source>
        <strain evidence="3">PCU 280</strain>
    </source>
</reference>
<evidence type="ECO:0000313" key="3">
    <source>
        <dbReference type="Proteomes" id="UP001596233"/>
    </source>
</evidence>
<protein>
    <submittedName>
        <fullName evidence="2">Uncharacterized protein</fullName>
    </submittedName>
</protein>
<evidence type="ECO:0000313" key="2">
    <source>
        <dbReference type="EMBL" id="MFC6332489.1"/>
    </source>
</evidence>
<keyword evidence="1" id="KW-0472">Membrane</keyword>
<organism evidence="2 3">
    <name type="scientific">Paenibacillus septentrionalis</name>
    <dbReference type="NCBI Taxonomy" id="429342"/>
    <lineage>
        <taxon>Bacteria</taxon>
        <taxon>Bacillati</taxon>
        <taxon>Bacillota</taxon>
        <taxon>Bacilli</taxon>
        <taxon>Bacillales</taxon>
        <taxon>Paenibacillaceae</taxon>
        <taxon>Paenibacillus</taxon>
    </lineage>
</organism>
<dbReference type="Proteomes" id="UP001596233">
    <property type="component" value="Unassembled WGS sequence"/>
</dbReference>
<proteinExistence type="predicted"/>
<dbReference type="EMBL" id="JBHSTE010000002">
    <property type="protein sequence ID" value="MFC6332489.1"/>
    <property type="molecule type" value="Genomic_DNA"/>
</dbReference>
<feature type="transmembrane region" description="Helical" evidence="1">
    <location>
        <begin position="5"/>
        <end position="24"/>
    </location>
</feature>